<sequence length="124" mass="13462">MALHHVPPSFPSRPRGNLWRTMSHLYQTQRPQLRPSGRIRLEDGSLKTTSPVNRINGDAVTAVLQGVEKCDGAVSETLPARASSSMASMTLMTCLIEFQPVIATIGESNQPISVLLDYAAGEKC</sequence>
<dbReference type="Proteomes" id="UP000054564">
    <property type="component" value="Unassembled WGS sequence"/>
</dbReference>
<keyword evidence="2" id="KW-1185">Reference proteome</keyword>
<protein>
    <submittedName>
        <fullName evidence="1">Uncharacterized protein</fullName>
    </submittedName>
</protein>
<evidence type="ECO:0000313" key="2">
    <source>
        <dbReference type="Proteomes" id="UP000054564"/>
    </source>
</evidence>
<reference evidence="2" key="1">
    <citation type="submission" date="2014-03" db="EMBL/GenBank/DDBJ databases">
        <title>The Genome Sequence of Puccinia striiformis f. sp. tritici PST-78.</title>
        <authorList>
            <consortium name="The Broad Institute Genome Sequencing Platform"/>
            <person name="Cuomo C."/>
            <person name="Hulbert S."/>
            <person name="Chen X."/>
            <person name="Walker B."/>
            <person name="Young S.K."/>
            <person name="Zeng Q."/>
            <person name="Gargeya S."/>
            <person name="Fitzgerald M."/>
            <person name="Haas B."/>
            <person name="Abouelleil A."/>
            <person name="Alvarado L."/>
            <person name="Arachchi H.M."/>
            <person name="Berlin A.M."/>
            <person name="Chapman S.B."/>
            <person name="Goldberg J."/>
            <person name="Griggs A."/>
            <person name="Gujja S."/>
            <person name="Hansen M."/>
            <person name="Howarth C."/>
            <person name="Imamovic A."/>
            <person name="Larimer J."/>
            <person name="McCowan C."/>
            <person name="Montmayeur A."/>
            <person name="Murphy C."/>
            <person name="Neiman D."/>
            <person name="Pearson M."/>
            <person name="Priest M."/>
            <person name="Roberts A."/>
            <person name="Saif S."/>
            <person name="Shea T."/>
            <person name="Sisk P."/>
            <person name="Sykes S."/>
            <person name="Wortman J."/>
            <person name="Nusbaum C."/>
            <person name="Birren B."/>
        </authorList>
    </citation>
    <scope>NUCLEOTIDE SEQUENCE [LARGE SCALE GENOMIC DNA]</scope>
    <source>
        <strain evidence="2">race PST-78</strain>
    </source>
</reference>
<gene>
    <name evidence="1" type="ORF">PSTG_12682</name>
</gene>
<evidence type="ECO:0000313" key="1">
    <source>
        <dbReference type="EMBL" id="KNE94014.1"/>
    </source>
</evidence>
<name>A0A0L0V4X3_9BASI</name>
<dbReference type="EMBL" id="AJIL01000126">
    <property type="protein sequence ID" value="KNE94014.1"/>
    <property type="molecule type" value="Genomic_DNA"/>
</dbReference>
<organism evidence="1 2">
    <name type="scientific">Puccinia striiformis f. sp. tritici PST-78</name>
    <dbReference type="NCBI Taxonomy" id="1165861"/>
    <lineage>
        <taxon>Eukaryota</taxon>
        <taxon>Fungi</taxon>
        <taxon>Dikarya</taxon>
        <taxon>Basidiomycota</taxon>
        <taxon>Pucciniomycotina</taxon>
        <taxon>Pucciniomycetes</taxon>
        <taxon>Pucciniales</taxon>
        <taxon>Pucciniaceae</taxon>
        <taxon>Puccinia</taxon>
    </lineage>
</organism>
<accession>A0A0L0V4X3</accession>
<dbReference type="AlphaFoldDB" id="A0A0L0V4X3"/>
<proteinExistence type="predicted"/>
<comment type="caution">
    <text evidence="1">The sequence shown here is derived from an EMBL/GenBank/DDBJ whole genome shotgun (WGS) entry which is preliminary data.</text>
</comment>